<dbReference type="RefSeq" id="WP_044403157.1">
    <property type="nucleotide sequence ID" value="NZ_JXYQ01000116.1"/>
</dbReference>
<dbReference type="PATRIC" id="fig|80878.5.peg.225"/>
<organism evidence="1 2">
    <name type="scientific">Acidovorax temperans</name>
    <dbReference type="NCBI Taxonomy" id="80878"/>
    <lineage>
        <taxon>Bacteria</taxon>
        <taxon>Pseudomonadati</taxon>
        <taxon>Pseudomonadota</taxon>
        <taxon>Betaproteobacteria</taxon>
        <taxon>Burkholderiales</taxon>
        <taxon>Comamonadaceae</taxon>
        <taxon>Acidovorax</taxon>
    </lineage>
</organism>
<comment type="caution">
    <text evidence="1">The sequence shown here is derived from an EMBL/GenBank/DDBJ whole genome shotgun (WGS) entry which is preliminary data.</text>
</comment>
<evidence type="ECO:0000313" key="2">
    <source>
        <dbReference type="Proteomes" id="UP000032566"/>
    </source>
</evidence>
<reference evidence="1 2" key="1">
    <citation type="submission" date="2014-12" db="EMBL/GenBank/DDBJ databases">
        <title>Isolation of bacteria from lake water.</title>
        <authorList>
            <person name="Sheng K.-Y."/>
            <person name="Chin P.-S."/>
            <person name="Chan K.-G."/>
            <person name="Tan G.S."/>
        </authorList>
    </citation>
    <scope>NUCLEOTIDE SEQUENCE [LARGE SCALE GENOMIC DNA]</scope>
    <source>
        <strain evidence="1 2">KY4</strain>
    </source>
</reference>
<keyword evidence="2" id="KW-1185">Reference proteome</keyword>
<sequence>MNFTEISLKGFLCLGSAEFPFAPGEQVDVLFAQSGVILQGKTRSARFSYFELAELEITGPGTVTTGGGFVGGGFGVEGALQGMAISAILNGLTTRSKIHTFITLITNFGELHLHYDKMEPSALRVVLASVFQRMRSCDPNWRKQRISVLHLAKDSGEISQQEFEGHLSRLNASPVWPDPVAEEALRKQEAAERKRLADAQSPQGICPNCDSQISIYSDECPRCRASFGHGSAWTVKPLTAAR</sequence>
<dbReference type="STRING" id="80878.RP29_20095"/>
<proteinExistence type="predicted"/>
<protein>
    <submittedName>
        <fullName evidence="1">Uncharacterized protein</fullName>
    </submittedName>
</protein>
<gene>
    <name evidence="1" type="ORF">RP29_20095</name>
</gene>
<name>A0A0D7K464_9BURK</name>
<dbReference type="AlphaFoldDB" id="A0A0D7K464"/>
<accession>A0A0D7K464</accession>
<evidence type="ECO:0000313" key="1">
    <source>
        <dbReference type="EMBL" id="KJA08784.1"/>
    </source>
</evidence>
<dbReference type="Proteomes" id="UP000032566">
    <property type="component" value="Unassembled WGS sequence"/>
</dbReference>
<dbReference type="EMBL" id="JXYQ01000116">
    <property type="protein sequence ID" value="KJA08784.1"/>
    <property type="molecule type" value="Genomic_DNA"/>
</dbReference>
<dbReference type="OrthoDB" id="8859466at2"/>